<protein>
    <submittedName>
        <fullName evidence="2">Uncharacterized protein</fullName>
    </submittedName>
</protein>
<feature type="compositionally biased region" description="Polar residues" evidence="1">
    <location>
        <begin position="448"/>
        <end position="460"/>
    </location>
</feature>
<dbReference type="Proteomes" id="UP000800235">
    <property type="component" value="Unassembled WGS sequence"/>
</dbReference>
<feature type="compositionally biased region" description="Low complexity" evidence="1">
    <location>
        <begin position="159"/>
        <end position="170"/>
    </location>
</feature>
<feature type="region of interest" description="Disordered" evidence="1">
    <location>
        <begin position="138"/>
        <end position="175"/>
    </location>
</feature>
<organism evidence="2 3">
    <name type="scientific">Tothia fuscella</name>
    <dbReference type="NCBI Taxonomy" id="1048955"/>
    <lineage>
        <taxon>Eukaryota</taxon>
        <taxon>Fungi</taxon>
        <taxon>Dikarya</taxon>
        <taxon>Ascomycota</taxon>
        <taxon>Pezizomycotina</taxon>
        <taxon>Dothideomycetes</taxon>
        <taxon>Pleosporomycetidae</taxon>
        <taxon>Venturiales</taxon>
        <taxon>Cylindrosympodiaceae</taxon>
        <taxon>Tothia</taxon>
    </lineage>
</organism>
<feature type="compositionally biased region" description="Acidic residues" evidence="1">
    <location>
        <begin position="332"/>
        <end position="347"/>
    </location>
</feature>
<gene>
    <name evidence="2" type="ORF">EJ08DRAFT_735199</name>
</gene>
<evidence type="ECO:0000313" key="2">
    <source>
        <dbReference type="EMBL" id="KAF2429218.1"/>
    </source>
</evidence>
<feature type="compositionally biased region" description="Basic and acidic residues" evidence="1">
    <location>
        <begin position="419"/>
        <end position="447"/>
    </location>
</feature>
<proteinExistence type="predicted"/>
<keyword evidence="3" id="KW-1185">Reference proteome</keyword>
<dbReference type="AlphaFoldDB" id="A0A9P4TXU6"/>
<feature type="compositionally biased region" description="Basic and acidic residues" evidence="1">
    <location>
        <begin position="321"/>
        <end position="331"/>
    </location>
</feature>
<feature type="compositionally biased region" description="Basic and acidic residues" evidence="1">
    <location>
        <begin position="146"/>
        <end position="155"/>
    </location>
</feature>
<feature type="region of interest" description="Disordered" evidence="1">
    <location>
        <begin position="399"/>
        <end position="505"/>
    </location>
</feature>
<sequence length="505" mass="55809">MDTGAGLAPSTVPEAPTKALLLDILSKNLEQSLAIKANLERIITEPNHSSTFKATLTQPEIWETVIRTHTTNIITHKHILESLDKHGLEARPDAWQEVKIMLKDALELIFCARRLHEYVMSAQAKQERGSLVGEEVLQQPSPTEEDLQRIPEQPRCKVPPSGTSNTPTSTVADNNAPTNLFYVDTTPNPLPIPQIPIPSGPRAMTKKAKEVPTTNGHIYVPPYPTNPPQPISAHPSQPADPIGVRQLKAEQLLEVDTSVLSRGKLQKMWFQLQRVEAACERAELNLTEAQMVKLKKQKKRLVDCGVLNHVPGPQRKNGSVRKSDVSMKDADVEGEDGGAADAGEGEGDVSMMSNMSTGRKKSQAVYLENGEIPPQAEYEDISAEVDAQLQAREWRKQKEELKEMGMLSTEKRKRQSGASEKDFDIAIRDGNVSRRETKRLKAEKAKSTGDTTTGADNTPSRKNKEDVVGEKRVAPEVDPFEGLDKRAKKKLKKEMAAQSENGWGV</sequence>
<name>A0A9P4TXU6_9PEZI</name>
<evidence type="ECO:0000313" key="3">
    <source>
        <dbReference type="Proteomes" id="UP000800235"/>
    </source>
</evidence>
<dbReference type="EMBL" id="MU007049">
    <property type="protein sequence ID" value="KAF2429218.1"/>
    <property type="molecule type" value="Genomic_DNA"/>
</dbReference>
<feature type="compositionally biased region" description="Basic and acidic residues" evidence="1">
    <location>
        <begin position="462"/>
        <end position="475"/>
    </location>
</feature>
<evidence type="ECO:0000256" key="1">
    <source>
        <dbReference type="SAM" id="MobiDB-lite"/>
    </source>
</evidence>
<comment type="caution">
    <text evidence="2">The sequence shown here is derived from an EMBL/GenBank/DDBJ whole genome shotgun (WGS) entry which is preliminary data.</text>
</comment>
<reference evidence="2" key="1">
    <citation type="journal article" date="2020" name="Stud. Mycol.">
        <title>101 Dothideomycetes genomes: a test case for predicting lifestyles and emergence of pathogens.</title>
        <authorList>
            <person name="Haridas S."/>
            <person name="Albert R."/>
            <person name="Binder M."/>
            <person name="Bloem J."/>
            <person name="Labutti K."/>
            <person name="Salamov A."/>
            <person name="Andreopoulos B."/>
            <person name="Baker S."/>
            <person name="Barry K."/>
            <person name="Bills G."/>
            <person name="Bluhm B."/>
            <person name="Cannon C."/>
            <person name="Castanera R."/>
            <person name="Culley D."/>
            <person name="Daum C."/>
            <person name="Ezra D."/>
            <person name="Gonzalez J."/>
            <person name="Henrissat B."/>
            <person name="Kuo A."/>
            <person name="Liang C."/>
            <person name="Lipzen A."/>
            <person name="Lutzoni F."/>
            <person name="Magnuson J."/>
            <person name="Mondo S."/>
            <person name="Nolan M."/>
            <person name="Ohm R."/>
            <person name="Pangilinan J."/>
            <person name="Park H.-J."/>
            <person name="Ramirez L."/>
            <person name="Alfaro M."/>
            <person name="Sun H."/>
            <person name="Tritt A."/>
            <person name="Yoshinaga Y."/>
            <person name="Zwiers L.-H."/>
            <person name="Turgeon B."/>
            <person name="Goodwin S."/>
            <person name="Spatafora J."/>
            <person name="Crous P."/>
            <person name="Grigoriev I."/>
        </authorList>
    </citation>
    <scope>NUCLEOTIDE SEQUENCE</scope>
    <source>
        <strain evidence="2">CBS 130266</strain>
    </source>
</reference>
<accession>A0A9P4TXU6</accession>
<feature type="region of interest" description="Disordered" evidence="1">
    <location>
        <begin position="307"/>
        <end position="349"/>
    </location>
</feature>